<feature type="domain" description="Apple" evidence="23">
    <location>
        <begin position="343"/>
        <end position="426"/>
    </location>
</feature>
<dbReference type="GO" id="GO:0005524">
    <property type="term" value="F:ATP binding"/>
    <property type="evidence" value="ECO:0007669"/>
    <property type="project" value="UniProtKB-KW"/>
</dbReference>
<dbReference type="Pfam" id="PF07714">
    <property type="entry name" value="PK_Tyr_Ser-Thr"/>
    <property type="match status" value="1"/>
</dbReference>
<dbReference type="SUPFAM" id="SSF51110">
    <property type="entry name" value="alpha-D-mannose-specific plant lectins"/>
    <property type="match status" value="1"/>
</dbReference>
<proteinExistence type="inferred from homology"/>
<dbReference type="InterPro" id="IPR001245">
    <property type="entry name" value="Ser-Thr/Tyr_kinase_cat_dom"/>
</dbReference>
<keyword evidence="11" id="KW-1015">Disulfide bond</keyword>
<dbReference type="Pfam" id="PF08276">
    <property type="entry name" value="PAN_2"/>
    <property type="match status" value="1"/>
</dbReference>
<keyword evidence="4 18" id="KW-0812">Transmembrane</keyword>
<dbReference type="InterPro" id="IPR024171">
    <property type="entry name" value="SRK-like_kinase"/>
</dbReference>
<evidence type="ECO:0000256" key="12">
    <source>
        <dbReference type="ARBA" id="ARBA00023180"/>
    </source>
</evidence>
<feature type="compositionally biased region" description="Polar residues" evidence="17">
    <location>
        <begin position="804"/>
        <end position="818"/>
    </location>
</feature>
<dbReference type="Pfam" id="PF11883">
    <property type="entry name" value="DUF3403"/>
    <property type="match status" value="1"/>
</dbReference>
<feature type="chain" id="PRO_5047276624" description="Receptor-like serine/threonine-protein kinase" evidence="19">
    <location>
        <begin position="19"/>
        <end position="818"/>
    </location>
</feature>
<gene>
    <name evidence="25" type="primary">LOC107430772</name>
</gene>
<evidence type="ECO:0000256" key="4">
    <source>
        <dbReference type="ARBA" id="ARBA00022692"/>
    </source>
</evidence>
<comment type="caution">
    <text evidence="16">Lacks conserved residue(s) required for the propagation of feature annotation.</text>
</comment>
<dbReference type="Gene3D" id="1.10.510.10">
    <property type="entry name" value="Transferase(Phosphotransferase) domain 1"/>
    <property type="match status" value="1"/>
</dbReference>
<dbReference type="PANTHER" id="PTHR32444:SF118">
    <property type="entry name" value="OS09G0551150 PROTEIN"/>
    <property type="match status" value="1"/>
</dbReference>
<keyword evidence="16" id="KW-0245">EGF-like domain</keyword>
<evidence type="ECO:0000256" key="16">
    <source>
        <dbReference type="PROSITE-ProRule" id="PRU00076"/>
    </source>
</evidence>
<dbReference type="InterPro" id="IPR001480">
    <property type="entry name" value="Bulb-type_lectin_dom"/>
</dbReference>
<keyword evidence="9 18" id="KW-1133">Transmembrane helix</keyword>
<evidence type="ECO:0000313" key="24">
    <source>
        <dbReference type="Proteomes" id="UP001652623"/>
    </source>
</evidence>
<dbReference type="SMART" id="SM00108">
    <property type="entry name" value="B_lectin"/>
    <property type="match status" value="1"/>
</dbReference>
<evidence type="ECO:0000256" key="17">
    <source>
        <dbReference type="SAM" id="MobiDB-lite"/>
    </source>
</evidence>
<dbReference type="InterPro" id="IPR003609">
    <property type="entry name" value="Pan_app"/>
</dbReference>
<evidence type="ECO:0000256" key="9">
    <source>
        <dbReference type="ARBA" id="ARBA00022989"/>
    </source>
</evidence>
<keyword evidence="5 19" id="KW-0732">Signal</keyword>
<keyword evidence="6 15" id="KW-0547">Nucleotide-binding</keyword>
<dbReference type="PROSITE" id="PS00108">
    <property type="entry name" value="PROTEIN_KINASE_ST"/>
    <property type="match status" value="1"/>
</dbReference>
<dbReference type="SMART" id="SM00473">
    <property type="entry name" value="PAN_AP"/>
    <property type="match status" value="1"/>
</dbReference>
<evidence type="ECO:0000256" key="18">
    <source>
        <dbReference type="SAM" id="Phobius"/>
    </source>
</evidence>
<keyword evidence="3 15" id="KW-0808">Transferase</keyword>
<dbReference type="InterPro" id="IPR021820">
    <property type="entry name" value="S-locus_recpt_kinase_C"/>
</dbReference>
<comment type="catalytic activity">
    <reaction evidence="14 15">
        <text>L-seryl-[protein] + ATP = O-phospho-L-seryl-[protein] + ADP + H(+)</text>
        <dbReference type="Rhea" id="RHEA:17989"/>
        <dbReference type="Rhea" id="RHEA-COMP:9863"/>
        <dbReference type="Rhea" id="RHEA-COMP:11604"/>
        <dbReference type="ChEBI" id="CHEBI:15378"/>
        <dbReference type="ChEBI" id="CHEBI:29999"/>
        <dbReference type="ChEBI" id="CHEBI:30616"/>
        <dbReference type="ChEBI" id="CHEBI:83421"/>
        <dbReference type="ChEBI" id="CHEBI:456216"/>
        <dbReference type="EC" id="2.7.11.1"/>
    </reaction>
</comment>
<evidence type="ECO:0000256" key="11">
    <source>
        <dbReference type="ARBA" id="ARBA00023157"/>
    </source>
</evidence>
<organism evidence="24 25">
    <name type="scientific">Ziziphus jujuba</name>
    <name type="common">Chinese jujube</name>
    <name type="synonym">Ziziphus sativa</name>
    <dbReference type="NCBI Taxonomy" id="326968"/>
    <lineage>
        <taxon>Eukaryota</taxon>
        <taxon>Viridiplantae</taxon>
        <taxon>Streptophyta</taxon>
        <taxon>Embryophyta</taxon>
        <taxon>Tracheophyta</taxon>
        <taxon>Spermatophyta</taxon>
        <taxon>Magnoliopsida</taxon>
        <taxon>eudicotyledons</taxon>
        <taxon>Gunneridae</taxon>
        <taxon>Pentapetalae</taxon>
        <taxon>rosids</taxon>
        <taxon>fabids</taxon>
        <taxon>Rosales</taxon>
        <taxon>Rhamnaceae</taxon>
        <taxon>Paliureae</taxon>
        <taxon>Ziziphus</taxon>
    </lineage>
</organism>
<dbReference type="GO" id="GO:0004674">
    <property type="term" value="F:protein serine/threonine kinase activity"/>
    <property type="evidence" value="ECO:0007669"/>
    <property type="project" value="UniProtKB-KW"/>
</dbReference>
<feature type="compositionally biased region" description="Basic and acidic residues" evidence="17">
    <location>
        <begin position="790"/>
        <end position="803"/>
    </location>
</feature>
<dbReference type="Proteomes" id="UP001652623">
    <property type="component" value="Chromosome 1"/>
</dbReference>
<dbReference type="CDD" id="cd14066">
    <property type="entry name" value="STKc_IRAK"/>
    <property type="match status" value="1"/>
</dbReference>
<comment type="subcellular location">
    <subcellularLocation>
        <location evidence="1">Membrane</location>
        <topology evidence="1">Single-pass type I membrane protein</topology>
    </subcellularLocation>
</comment>
<dbReference type="PROSITE" id="PS50026">
    <property type="entry name" value="EGF_3"/>
    <property type="match status" value="1"/>
</dbReference>
<evidence type="ECO:0000256" key="13">
    <source>
        <dbReference type="ARBA" id="ARBA00047899"/>
    </source>
</evidence>
<dbReference type="Pfam" id="PF01453">
    <property type="entry name" value="B_lectin"/>
    <property type="match status" value="1"/>
</dbReference>
<evidence type="ECO:0000256" key="8">
    <source>
        <dbReference type="ARBA" id="ARBA00022840"/>
    </source>
</evidence>
<dbReference type="InterPro" id="IPR000719">
    <property type="entry name" value="Prot_kinase_dom"/>
</dbReference>
<dbReference type="Gene3D" id="3.30.200.20">
    <property type="entry name" value="Phosphorylase Kinase, domain 1"/>
    <property type="match status" value="1"/>
</dbReference>
<dbReference type="GO" id="GO:0016020">
    <property type="term" value="C:membrane"/>
    <property type="evidence" value="ECO:0007669"/>
    <property type="project" value="UniProtKB-SubCell"/>
</dbReference>
<dbReference type="InterPro" id="IPR036426">
    <property type="entry name" value="Bulb-type_lectin_dom_sf"/>
</dbReference>
<comment type="similarity">
    <text evidence="15">Belongs to the protein kinase superfamily. Ser/Thr protein kinase family.</text>
</comment>
<dbReference type="PANTHER" id="PTHR32444">
    <property type="entry name" value="BULB-TYPE LECTIN DOMAIN-CONTAINING PROTEIN"/>
    <property type="match status" value="1"/>
</dbReference>
<feature type="region of interest" description="Disordered" evidence="17">
    <location>
        <begin position="781"/>
        <end position="818"/>
    </location>
</feature>
<evidence type="ECO:0000256" key="10">
    <source>
        <dbReference type="ARBA" id="ARBA00023136"/>
    </source>
</evidence>
<feature type="signal peptide" evidence="19">
    <location>
        <begin position="1"/>
        <end position="18"/>
    </location>
</feature>
<evidence type="ECO:0000313" key="25">
    <source>
        <dbReference type="RefSeq" id="XP_024927773.3"/>
    </source>
</evidence>
<evidence type="ECO:0000256" key="1">
    <source>
        <dbReference type="ARBA" id="ARBA00004479"/>
    </source>
</evidence>
<dbReference type="GeneID" id="107430772"/>
<reference evidence="25" key="2">
    <citation type="submission" date="2025-08" db="UniProtKB">
        <authorList>
            <consortium name="RefSeq"/>
        </authorList>
    </citation>
    <scope>IDENTIFICATION</scope>
    <source>
        <tissue evidence="25">Seedling</tissue>
    </source>
</reference>
<feature type="domain" description="Bulb-type lectin" evidence="22">
    <location>
        <begin position="29"/>
        <end position="150"/>
    </location>
</feature>
<keyword evidence="8 15" id="KW-0067">ATP-binding</keyword>
<name>A0A6P6G136_ZIZJJ</name>
<sequence>MLMDAIHLLSIFYALVFLQTLSIFCGTADDTMTSNQSITDGDKTLVSSGQSFELGFFAPGKSKNRYLGIWYKTTPDVVVWVANRDNPLTDSHGQLTITNHGNLLLLNRTGFLVWSSNTSMVTKDPVARLLESGNLVVQEKNREADSEIYAWQSFDYPTDTSLAGMKIGWDLKTGLERYLTSWKSADDPSTGEFTLHMDIKGMPQIVVYSGTSRTLRSGLWNGVMFTGMYVNGDPVYESIFVFDENESYYMFKPKVNKDEVTRLRLSNSGNLERLVMHNTEWTTMSSMPYELCDRYGYCGANGVCRINGDPICDCLKGFTPKSQQEWEVLNWSNGCVRKTPLDCKNGDDFVKLVGVKLPDLLEFWLNKSMSLQECKEMCLKNCSCAAYANSDIREGGSGCLMWFGNLVDVRELRVKDTEQDIYLRLPKSELKSINGKRKLNTILIVSTTSCSGMFVMALVIWCIFWRKRTNGRGQGSKIEDELELPLFDLAAIISATNNFSAEHMIGAGGFGPVFKGKLSTGQEIAVKRLSKDSGQGFKEFMNEVNLIAKLQHRNLVALLGCCIQGEERILIYEYMPSKSLDYFIFDDQRISLIGWRKRFDIVKGIARGLLYLHRDSKLQIVHRDLKASNILLDINLNPKISDFGLARIVEDDEKEATTRIVIGTYGYMSPEYAIDGKFSVKSDVFSFGVLLLEIISGKRNRKFIHPNHDHNLLGHAWLLWNEDRALNLMDASFGDSSDECQLLRCIQVGLLCVQKFSHDRPTMASVVFMLENEGAVLPQPKEPGFFMERSSNEESSSKLRNEESGSQNAVTLTKLNGR</sequence>
<dbReference type="InterPro" id="IPR000742">
    <property type="entry name" value="EGF"/>
</dbReference>
<comment type="catalytic activity">
    <reaction evidence="13 15">
        <text>L-threonyl-[protein] + ATP = O-phospho-L-threonyl-[protein] + ADP + H(+)</text>
        <dbReference type="Rhea" id="RHEA:46608"/>
        <dbReference type="Rhea" id="RHEA-COMP:11060"/>
        <dbReference type="Rhea" id="RHEA-COMP:11605"/>
        <dbReference type="ChEBI" id="CHEBI:15378"/>
        <dbReference type="ChEBI" id="CHEBI:30013"/>
        <dbReference type="ChEBI" id="CHEBI:30616"/>
        <dbReference type="ChEBI" id="CHEBI:61977"/>
        <dbReference type="ChEBI" id="CHEBI:456216"/>
        <dbReference type="EC" id="2.7.11.1"/>
    </reaction>
</comment>
<evidence type="ECO:0000256" key="2">
    <source>
        <dbReference type="ARBA" id="ARBA00022527"/>
    </source>
</evidence>
<evidence type="ECO:0000256" key="19">
    <source>
        <dbReference type="SAM" id="SignalP"/>
    </source>
</evidence>
<dbReference type="AlphaFoldDB" id="A0A6P6G136"/>
<evidence type="ECO:0000256" key="15">
    <source>
        <dbReference type="PIRNR" id="PIRNR000641"/>
    </source>
</evidence>
<evidence type="ECO:0000259" key="22">
    <source>
        <dbReference type="PROSITE" id="PS50927"/>
    </source>
</evidence>
<evidence type="ECO:0000256" key="5">
    <source>
        <dbReference type="ARBA" id="ARBA00022729"/>
    </source>
</evidence>
<keyword evidence="24" id="KW-1185">Reference proteome</keyword>
<dbReference type="InterPro" id="IPR008271">
    <property type="entry name" value="Ser/Thr_kinase_AS"/>
</dbReference>
<dbReference type="PROSITE" id="PS50948">
    <property type="entry name" value="PAN"/>
    <property type="match status" value="1"/>
</dbReference>
<dbReference type="InterPro" id="IPR011009">
    <property type="entry name" value="Kinase-like_dom_sf"/>
</dbReference>
<dbReference type="SMART" id="SM00220">
    <property type="entry name" value="S_TKc"/>
    <property type="match status" value="1"/>
</dbReference>
<evidence type="ECO:0000259" key="21">
    <source>
        <dbReference type="PROSITE" id="PS50026"/>
    </source>
</evidence>
<keyword evidence="7 15" id="KW-0418">Kinase</keyword>
<dbReference type="PROSITE" id="PS50927">
    <property type="entry name" value="BULB_LECTIN"/>
    <property type="match status" value="1"/>
</dbReference>
<dbReference type="KEGG" id="zju:107430772"/>
<dbReference type="CDD" id="cd00028">
    <property type="entry name" value="B_lectin"/>
    <property type="match status" value="1"/>
</dbReference>
<evidence type="ECO:0000259" key="23">
    <source>
        <dbReference type="PROSITE" id="PS50948"/>
    </source>
</evidence>
<dbReference type="CDD" id="cd01098">
    <property type="entry name" value="PAN_AP_plant"/>
    <property type="match status" value="1"/>
</dbReference>
<feature type="domain" description="EGF-like" evidence="21">
    <location>
        <begin position="288"/>
        <end position="324"/>
    </location>
</feature>
<accession>A0A6P6G136</accession>
<dbReference type="InterPro" id="IPR000858">
    <property type="entry name" value="S_locus_glycoprot_dom"/>
</dbReference>
<dbReference type="PIRSF" id="PIRSF000641">
    <property type="entry name" value="SRK"/>
    <property type="match status" value="1"/>
</dbReference>
<feature type="transmembrane region" description="Helical" evidence="18">
    <location>
        <begin position="442"/>
        <end position="464"/>
    </location>
</feature>
<protein>
    <recommendedName>
        <fullName evidence="15">Receptor-like serine/threonine-protein kinase</fullName>
        <ecNumber evidence="15">2.7.11.1</ecNumber>
    </recommendedName>
</protein>
<dbReference type="RefSeq" id="XP_024927773.3">
    <property type="nucleotide sequence ID" value="XM_025072005.3"/>
</dbReference>
<feature type="domain" description="Protein kinase" evidence="20">
    <location>
        <begin position="499"/>
        <end position="785"/>
    </location>
</feature>
<dbReference type="Gene3D" id="2.90.10.10">
    <property type="entry name" value="Bulb-type lectin domain"/>
    <property type="match status" value="1"/>
</dbReference>
<dbReference type="Gene3D" id="3.50.4.10">
    <property type="entry name" value="Hepatocyte Growth Factor"/>
    <property type="match status" value="1"/>
</dbReference>
<evidence type="ECO:0000259" key="20">
    <source>
        <dbReference type="PROSITE" id="PS50011"/>
    </source>
</evidence>
<dbReference type="Pfam" id="PF00954">
    <property type="entry name" value="S_locus_glycop"/>
    <property type="match status" value="1"/>
</dbReference>
<evidence type="ECO:0000256" key="7">
    <source>
        <dbReference type="ARBA" id="ARBA00022777"/>
    </source>
</evidence>
<evidence type="ECO:0000256" key="6">
    <source>
        <dbReference type="ARBA" id="ARBA00022741"/>
    </source>
</evidence>
<reference evidence="24" key="1">
    <citation type="submission" date="2025-05" db="UniProtKB">
        <authorList>
            <consortium name="RefSeq"/>
        </authorList>
    </citation>
    <scope>NUCLEOTIDE SEQUENCE [LARGE SCALE GENOMIC DNA]</scope>
</reference>
<keyword evidence="12" id="KW-0325">Glycoprotein</keyword>
<dbReference type="EC" id="2.7.11.1" evidence="15"/>
<keyword evidence="2 15" id="KW-0723">Serine/threonine-protein kinase</keyword>
<evidence type="ECO:0000256" key="14">
    <source>
        <dbReference type="ARBA" id="ARBA00048679"/>
    </source>
</evidence>
<dbReference type="PROSITE" id="PS50011">
    <property type="entry name" value="PROTEIN_KINASE_DOM"/>
    <property type="match status" value="1"/>
</dbReference>
<evidence type="ECO:0000256" key="3">
    <source>
        <dbReference type="ARBA" id="ARBA00022679"/>
    </source>
</evidence>
<dbReference type="SUPFAM" id="SSF56112">
    <property type="entry name" value="Protein kinase-like (PK-like)"/>
    <property type="match status" value="1"/>
</dbReference>
<keyword evidence="10 18" id="KW-0472">Membrane</keyword>
<dbReference type="InParanoid" id="A0A6P6G136"/>
<dbReference type="GO" id="GO:0048544">
    <property type="term" value="P:recognition of pollen"/>
    <property type="evidence" value="ECO:0007669"/>
    <property type="project" value="InterPro"/>
</dbReference>